<dbReference type="PANTHER" id="PTHR46526">
    <property type="entry name" value="CHORDIN"/>
    <property type="match status" value="1"/>
</dbReference>
<evidence type="ECO:0000256" key="1">
    <source>
        <dbReference type="SAM" id="SignalP"/>
    </source>
</evidence>
<dbReference type="GO" id="GO:0005615">
    <property type="term" value="C:extracellular space"/>
    <property type="evidence" value="ECO:0007669"/>
    <property type="project" value="TreeGrafter"/>
</dbReference>
<feature type="chain" id="PRO_5043585099" evidence="1">
    <location>
        <begin position="23"/>
        <end position="119"/>
    </location>
</feature>
<proteinExistence type="predicted"/>
<dbReference type="Proteomes" id="UP001054945">
    <property type="component" value="Unassembled WGS sequence"/>
</dbReference>
<accession>A0AAV4TGD7</accession>
<comment type="caution">
    <text evidence="2">The sequence shown here is derived from an EMBL/GenBank/DDBJ whole genome shotgun (WGS) entry which is preliminary data.</text>
</comment>
<organism evidence="2 3">
    <name type="scientific">Caerostris extrusa</name>
    <name type="common">Bark spider</name>
    <name type="synonym">Caerostris bankana</name>
    <dbReference type="NCBI Taxonomy" id="172846"/>
    <lineage>
        <taxon>Eukaryota</taxon>
        <taxon>Metazoa</taxon>
        <taxon>Ecdysozoa</taxon>
        <taxon>Arthropoda</taxon>
        <taxon>Chelicerata</taxon>
        <taxon>Arachnida</taxon>
        <taxon>Araneae</taxon>
        <taxon>Araneomorphae</taxon>
        <taxon>Entelegynae</taxon>
        <taxon>Araneoidea</taxon>
        <taxon>Araneidae</taxon>
        <taxon>Caerostris</taxon>
    </lineage>
</organism>
<dbReference type="GO" id="GO:0030514">
    <property type="term" value="P:negative regulation of BMP signaling pathway"/>
    <property type="evidence" value="ECO:0007669"/>
    <property type="project" value="TreeGrafter"/>
</dbReference>
<sequence length="119" mass="13221">MGPYRALVSLLALGAVLGIAGAAVQGRKKVRPPLVGEESRRKVPKQTHCQFGNHTYELEERWRPDLGPPFGMLYCMRCECIPKSQMLQIGGSVCCLDAYNKKCTERHSDKFSDCYAGEA</sequence>
<name>A0AAV4TGD7_CAEEX</name>
<keyword evidence="3" id="KW-1185">Reference proteome</keyword>
<feature type="signal peptide" evidence="1">
    <location>
        <begin position="1"/>
        <end position="22"/>
    </location>
</feature>
<reference evidence="2 3" key="1">
    <citation type="submission" date="2021-06" db="EMBL/GenBank/DDBJ databases">
        <title>Caerostris extrusa draft genome.</title>
        <authorList>
            <person name="Kono N."/>
            <person name="Arakawa K."/>
        </authorList>
    </citation>
    <scope>NUCLEOTIDE SEQUENCE [LARGE SCALE GENOMIC DNA]</scope>
</reference>
<evidence type="ECO:0000313" key="3">
    <source>
        <dbReference type="Proteomes" id="UP001054945"/>
    </source>
</evidence>
<gene>
    <name evidence="2" type="primary">At-sog</name>
    <name evidence="2" type="ORF">CEXT_498661</name>
</gene>
<dbReference type="EMBL" id="BPLR01011243">
    <property type="protein sequence ID" value="GIY45214.1"/>
    <property type="molecule type" value="Genomic_DNA"/>
</dbReference>
<dbReference type="InterPro" id="IPR052278">
    <property type="entry name" value="Chordin-like_regulators"/>
</dbReference>
<dbReference type="AlphaFoldDB" id="A0AAV4TGD7"/>
<evidence type="ECO:0000313" key="2">
    <source>
        <dbReference type="EMBL" id="GIY45214.1"/>
    </source>
</evidence>
<protein>
    <submittedName>
        <fullName evidence="2">Short gastrulation</fullName>
    </submittedName>
</protein>
<dbReference type="GO" id="GO:0036122">
    <property type="term" value="F:BMP binding"/>
    <property type="evidence" value="ECO:0007669"/>
    <property type="project" value="TreeGrafter"/>
</dbReference>
<dbReference type="PANTHER" id="PTHR46526:SF1">
    <property type="entry name" value="CHORDIN"/>
    <property type="match status" value="1"/>
</dbReference>
<keyword evidence="1" id="KW-0732">Signal</keyword>
<dbReference type="GO" id="GO:0009953">
    <property type="term" value="P:dorsal/ventral pattern formation"/>
    <property type="evidence" value="ECO:0007669"/>
    <property type="project" value="TreeGrafter"/>
</dbReference>